<protein>
    <submittedName>
        <fullName evidence="2">Uncharacterized protein</fullName>
    </submittedName>
</protein>
<feature type="compositionally biased region" description="Low complexity" evidence="1">
    <location>
        <begin position="133"/>
        <end position="147"/>
    </location>
</feature>
<reference evidence="2" key="1">
    <citation type="submission" date="2014-11" db="EMBL/GenBank/DDBJ databases">
        <authorList>
            <person name="Otto D Thomas"/>
            <person name="Naeem Raeece"/>
        </authorList>
    </citation>
    <scope>NUCLEOTIDE SEQUENCE</scope>
</reference>
<gene>
    <name evidence="2" type="ORF">Cvel_13296</name>
</gene>
<dbReference type="AlphaFoldDB" id="A0A0G4ID71"/>
<evidence type="ECO:0000256" key="1">
    <source>
        <dbReference type="SAM" id="MobiDB-lite"/>
    </source>
</evidence>
<dbReference type="VEuPathDB" id="CryptoDB:Cvel_13296"/>
<feature type="region of interest" description="Disordered" evidence="1">
    <location>
        <begin position="133"/>
        <end position="179"/>
    </location>
</feature>
<proteinExistence type="predicted"/>
<sequence length="179" mass="18088">MTSAYENGREGWDGCRDAMGTRILADIGSRDQLETGRNMMLSVLADEEPFDETRTAASAASLRDVGAGLDLPAFGSGAMLQLEGGETEVIMIESDVGSFPPSTTRERASSAAAVADPSLSVSLSMHQAAGAAALAAAGAASGPPSASQGRNGAGRLHLLSEPLPVAPSQTDAQGRGGQS</sequence>
<organism evidence="2">
    <name type="scientific">Chromera velia CCMP2878</name>
    <dbReference type="NCBI Taxonomy" id="1169474"/>
    <lineage>
        <taxon>Eukaryota</taxon>
        <taxon>Sar</taxon>
        <taxon>Alveolata</taxon>
        <taxon>Colpodellida</taxon>
        <taxon>Chromeraceae</taxon>
        <taxon>Chromera</taxon>
    </lineage>
</organism>
<name>A0A0G4ID71_9ALVE</name>
<evidence type="ECO:0000313" key="2">
    <source>
        <dbReference type="EMBL" id="CEM55141.1"/>
    </source>
</evidence>
<accession>A0A0G4ID71</accession>
<dbReference type="EMBL" id="CDMZ01005846">
    <property type="protein sequence ID" value="CEM55141.1"/>
    <property type="molecule type" value="Genomic_DNA"/>
</dbReference>